<evidence type="ECO:0000256" key="1">
    <source>
        <dbReference type="SAM" id="MobiDB-lite"/>
    </source>
</evidence>
<organism evidence="3 4">
    <name type="scientific">Saccharopolyspora mangrovi</name>
    <dbReference type="NCBI Taxonomy" id="3082379"/>
    <lineage>
        <taxon>Bacteria</taxon>
        <taxon>Bacillati</taxon>
        <taxon>Actinomycetota</taxon>
        <taxon>Actinomycetes</taxon>
        <taxon>Pseudonocardiales</taxon>
        <taxon>Pseudonocardiaceae</taxon>
        <taxon>Saccharopolyspora</taxon>
    </lineage>
</organism>
<gene>
    <name evidence="3" type="ORF">R4I43_11520</name>
</gene>
<reference evidence="3 4" key="1">
    <citation type="submission" date="2023-10" db="EMBL/GenBank/DDBJ databases">
        <title>Saccharopolyspora sp. nov., isolated from mangrove soil.</title>
        <authorList>
            <person name="Lu Y."/>
            <person name="Liu W."/>
        </authorList>
    </citation>
    <scope>NUCLEOTIDE SEQUENCE [LARGE SCALE GENOMIC DNA]</scope>
    <source>
        <strain evidence="3 4">S2-29</strain>
    </source>
</reference>
<name>A0ABU6A8Y9_9PSEU</name>
<dbReference type="EMBL" id="JAWLNX010000006">
    <property type="protein sequence ID" value="MEB3368034.1"/>
    <property type="molecule type" value="Genomic_DNA"/>
</dbReference>
<accession>A0ABU6A8Y9</accession>
<dbReference type="Pfam" id="PF20052">
    <property type="entry name" value="GAP1-C"/>
    <property type="match status" value="1"/>
</dbReference>
<sequence>MSGGIPAEPEPPSTGEPLAASAARRWVPRVLTPDSVEVVDSIELADEFARARGEEHAGPADRLAAGVIVLGESLATEDCALIAAWLRCAPADVRGPVLSAVLAADPPREVLSELAAEHAGRARIALLRREIADIAAGEQLPDPAPLSSLPWGEDEAEEARSLLAEAAAEVDPERVDLLLRTATRFDVDLPANRFAAERFVSWWASHPQASLDPALWPCADELVVLLRDALVERLQHSDLVLTAVNEHWWPLLRHIATDPFEPLDAAVISAAVRAKGGTRRETVDRFAERLRDPDLPDTPEAVLAALFGAAPPTVDELHRLIGALPATAVSESIAQRAFAVLSRSKVTGRHLDLLRMLGHHLGGEQRELWAADARVRSWTAAFCRAAETESLEGVSEQVLRARLPEVVGALLPAEPRAAVRAIGSAGQTLQRLLVRELPAVWNDERAEEARRDRAVVLAFVLAWSDTATTEVRSAFDRELERWVRAGRRADHRRISKLLRASAADHAAAWHEWLQEIVTTPAEPDRARKWWQRRR</sequence>
<feature type="region of interest" description="Disordered" evidence="1">
    <location>
        <begin position="1"/>
        <end position="20"/>
    </location>
</feature>
<dbReference type="Proteomes" id="UP001327093">
    <property type="component" value="Unassembled WGS sequence"/>
</dbReference>
<evidence type="ECO:0000313" key="4">
    <source>
        <dbReference type="Proteomes" id="UP001327093"/>
    </source>
</evidence>
<evidence type="ECO:0000313" key="3">
    <source>
        <dbReference type="EMBL" id="MEB3368034.1"/>
    </source>
</evidence>
<protein>
    <submittedName>
        <fullName evidence="3">GTPase-associated protein 1-related protein</fullName>
    </submittedName>
</protein>
<comment type="caution">
    <text evidence="3">The sequence shown here is derived from an EMBL/GenBank/DDBJ whole genome shotgun (WGS) entry which is preliminary data.</text>
</comment>
<keyword evidence="4" id="KW-1185">Reference proteome</keyword>
<proteinExistence type="predicted"/>
<dbReference type="RefSeq" id="WP_324265568.1">
    <property type="nucleotide sequence ID" value="NZ_JAWLNX010000006.1"/>
</dbReference>
<evidence type="ECO:0000259" key="2">
    <source>
        <dbReference type="Pfam" id="PF20052"/>
    </source>
</evidence>
<feature type="domain" description="GTPase-associated protein 1-like C-terminal" evidence="2">
    <location>
        <begin position="48"/>
        <end position="509"/>
    </location>
</feature>
<dbReference type="InterPro" id="IPR049532">
    <property type="entry name" value="GAP1-like_C"/>
</dbReference>